<accession>A0A543KJM2</accession>
<sequence>MTERPVSVHFWTDRDVTGVDDWNPDAAPELHPSGYGHTFLELYARLRSQGRAVSIGPRAPRATTVLLASLEELTSWLPRCEPSLVRALARSVLRTGAPLVVVRADVHPHIPAPPFTALEVRPTQAAVVDPTREAHLPLLPQRGLVPRDPGRGTRVETLVLKAYRKNVPEWVSNSFVAEVRALGMTFELHTEESGTAGWEDFRAVDVSLCSQPSDTLGDPARKPATKLVKAWRAWSIPLVVPTLPYADIGRNGVDMLTAETPEQVLAVLGRLRIDTSFATNLFRSSAEAGRRYETDAVASVWWKHLAGARPVPRRIPAASLVREYAAALRRRLPRSPAVRGA</sequence>
<evidence type="ECO:0000313" key="2">
    <source>
        <dbReference type="Proteomes" id="UP000315133"/>
    </source>
</evidence>
<keyword evidence="2" id="KW-1185">Reference proteome</keyword>
<protein>
    <recommendedName>
        <fullName evidence="3">Glycosyl transferase family 1</fullName>
    </recommendedName>
</protein>
<comment type="caution">
    <text evidence="1">The sequence shown here is derived from an EMBL/GenBank/DDBJ whole genome shotgun (WGS) entry which is preliminary data.</text>
</comment>
<proteinExistence type="predicted"/>
<dbReference type="EMBL" id="VFPU01000001">
    <property type="protein sequence ID" value="TQM95282.1"/>
    <property type="molecule type" value="Genomic_DNA"/>
</dbReference>
<evidence type="ECO:0008006" key="3">
    <source>
        <dbReference type="Google" id="ProtNLM"/>
    </source>
</evidence>
<dbReference type="OrthoDB" id="5472311at2"/>
<organism evidence="1 2">
    <name type="scientific">Ornithinimicrobium humiphilum</name>
    <dbReference type="NCBI Taxonomy" id="125288"/>
    <lineage>
        <taxon>Bacteria</taxon>
        <taxon>Bacillati</taxon>
        <taxon>Actinomycetota</taxon>
        <taxon>Actinomycetes</taxon>
        <taxon>Micrococcales</taxon>
        <taxon>Ornithinimicrobiaceae</taxon>
        <taxon>Ornithinimicrobium</taxon>
    </lineage>
</organism>
<evidence type="ECO:0000313" key="1">
    <source>
        <dbReference type="EMBL" id="TQM95282.1"/>
    </source>
</evidence>
<dbReference type="Proteomes" id="UP000315133">
    <property type="component" value="Unassembled WGS sequence"/>
</dbReference>
<gene>
    <name evidence="1" type="ORF">FB476_0121</name>
</gene>
<name>A0A543KJM2_9MICO</name>
<dbReference type="AlphaFoldDB" id="A0A543KJM2"/>
<reference evidence="1 2" key="1">
    <citation type="submission" date="2019-06" db="EMBL/GenBank/DDBJ databases">
        <title>Sequencing the genomes of 1000 actinobacteria strains.</title>
        <authorList>
            <person name="Klenk H.-P."/>
        </authorList>
    </citation>
    <scope>NUCLEOTIDE SEQUENCE [LARGE SCALE GENOMIC DNA]</scope>
    <source>
        <strain evidence="1 2">DSM 12362</strain>
    </source>
</reference>
<dbReference type="RefSeq" id="WP_141817064.1">
    <property type="nucleotide sequence ID" value="NZ_BAAAIL010000003.1"/>
</dbReference>